<accession>A0A0M2NGA5</accession>
<keyword evidence="4" id="KW-1185">Reference proteome</keyword>
<name>A0A0M2NGA5_9FIRM</name>
<dbReference type="GO" id="GO:0003677">
    <property type="term" value="F:DNA binding"/>
    <property type="evidence" value="ECO:0007669"/>
    <property type="project" value="InterPro"/>
</dbReference>
<dbReference type="InterPro" id="IPR025827">
    <property type="entry name" value="Zn_ribbon_recom_dom"/>
</dbReference>
<dbReference type="Gene3D" id="3.90.1750.20">
    <property type="entry name" value="Putative Large Serine Recombinase, Chain B, Domain 2"/>
    <property type="match status" value="1"/>
</dbReference>
<dbReference type="PANTHER" id="PTHR30461:SF23">
    <property type="entry name" value="DNA RECOMBINASE-RELATED"/>
    <property type="match status" value="1"/>
</dbReference>
<dbReference type="SUPFAM" id="SSF53041">
    <property type="entry name" value="Resolvase-like"/>
    <property type="match status" value="1"/>
</dbReference>
<dbReference type="InterPro" id="IPR038109">
    <property type="entry name" value="DNA_bind_recomb_sf"/>
</dbReference>
<dbReference type="Gene3D" id="3.40.50.1390">
    <property type="entry name" value="Resolvase, N-terminal catalytic domain"/>
    <property type="match status" value="1"/>
</dbReference>
<protein>
    <submittedName>
        <fullName evidence="3">Site-specific recombinase</fullName>
    </submittedName>
</protein>
<sequence length="544" mass="62577">MTKQPERITALYCRLSRDDENEGDSYSIANQKKMLDKFAKEHKFHNPEFFVDDGYSGGDFDRPDFNRMISLVRDGKIGTIIVRDMSRFGRDYLKVGFYTEVMFPDMDVRFIAIGNGIDSINQQDSDFTPFLNIINEWYLKDSSKKIRAVFKAKGEAGEHIASHPPYGYVKDKENPKRWVVDEEAAGVVQRIFSLCMDGYGPMQIARILRADRVLCPAAYVVHQGHKQRNPIPADPCKWKAETVAKILARKDYLGHTVNFKTFTKSYKDKRSKVNPVENQRVFEGTHKPVIQQDVWDRVQELRKHKRRPCKTGKSSIFSGLVYCADCGEKLYYCTTNNFTPNQDFFVCANYKSNTGTCSAHYIRQLVLEKLVHEHLRQTLAFARGFEDDFIQAVSDQSARSWEKERRDAHSALTAAQKRIAQLDALFQRLYEDNVSGRISDERFGILSKGYEDEQAALKSSMRELQARLDETERKVSGIGNFLAIVHKYTRIEKLDATILNEFIHKIVIHAPDKSSGKRTQQIDIYYNFIGEIPSKDFPCSVKAV</sequence>
<dbReference type="EMBL" id="LAYJ01000133">
    <property type="protein sequence ID" value="KKI49472.1"/>
    <property type="molecule type" value="Genomic_DNA"/>
</dbReference>
<dbReference type="AlphaFoldDB" id="A0A0M2NGA5"/>
<dbReference type="InterPro" id="IPR006119">
    <property type="entry name" value="Resolv_N"/>
</dbReference>
<dbReference type="InterPro" id="IPR025378">
    <property type="entry name" value="DUF4368"/>
</dbReference>
<evidence type="ECO:0000259" key="2">
    <source>
        <dbReference type="PROSITE" id="PS51737"/>
    </source>
</evidence>
<dbReference type="PATRIC" id="fig|270498.16.peg.3143"/>
<comment type="caution">
    <text evidence="3">The sequence shown here is derived from an EMBL/GenBank/DDBJ whole genome shotgun (WGS) entry which is preliminary data.</text>
</comment>
<dbReference type="Pfam" id="PF00239">
    <property type="entry name" value="Resolvase"/>
    <property type="match status" value="1"/>
</dbReference>
<feature type="coiled-coil region" evidence="1">
    <location>
        <begin position="447"/>
        <end position="474"/>
    </location>
</feature>
<proteinExistence type="predicted"/>
<dbReference type="PANTHER" id="PTHR30461">
    <property type="entry name" value="DNA-INVERTASE FROM LAMBDOID PROPHAGE"/>
    <property type="match status" value="1"/>
</dbReference>
<dbReference type="SMART" id="SM00857">
    <property type="entry name" value="Resolvase"/>
    <property type="match status" value="1"/>
</dbReference>
<dbReference type="GO" id="GO:0000150">
    <property type="term" value="F:DNA strand exchange activity"/>
    <property type="evidence" value="ECO:0007669"/>
    <property type="project" value="InterPro"/>
</dbReference>
<reference evidence="3 4" key="1">
    <citation type="submission" date="2015-04" db="EMBL/GenBank/DDBJ databases">
        <title>Draft genome sequence of bacteremic isolate Catabacter hongkongensis type strain HKU16T.</title>
        <authorList>
            <person name="Lau S.K."/>
            <person name="Teng J.L."/>
            <person name="Huang Y."/>
            <person name="Curreem S.O."/>
            <person name="Tsui S.K."/>
            <person name="Woo P.C."/>
        </authorList>
    </citation>
    <scope>NUCLEOTIDE SEQUENCE [LARGE SCALE GENOMIC DNA]</scope>
    <source>
        <strain evidence="3 4">HKU16</strain>
    </source>
</reference>
<dbReference type="STRING" id="270498.CHK_3050"/>
<dbReference type="InterPro" id="IPR011109">
    <property type="entry name" value="DNA_bind_recombinase_dom"/>
</dbReference>
<organism evidence="3 4">
    <name type="scientific">Christensenella hongkongensis</name>
    <dbReference type="NCBI Taxonomy" id="270498"/>
    <lineage>
        <taxon>Bacteria</taxon>
        <taxon>Bacillati</taxon>
        <taxon>Bacillota</taxon>
        <taxon>Clostridia</taxon>
        <taxon>Christensenellales</taxon>
        <taxon>Christensenellaceae</taxon>
        <taxon>Christensenella</taxon>
    </lineage>
</organism>
<evidence type="ECO:0000256" key="1">
    <source>
        <dbReference type="SAM" id="Coils"/>
    </source>
</evidence>
<gene>
    <name evidence="3" type="ORF">CHK_3050</name>
</gene>
<dbReference type="CDD" id="cd03770">
    <property type="entry name" value="SR_TndX_transposase"/>
    <property type="match status" value="1"/>
</dbReference>
<dbReference type="Pfam" id="PF07508">
    <property type="entry name" value="Recombinase"/>
    <property type="match status" value="1"/>
</dbReference>
<dbReference type="Proteomes" id="UP000034076">
    <property type="component" value="Unassembled WGS sequence"/>
</dbReference>
<evidence type="ECO:0000313" key="4">
    <source>
        <dbReference type="Proteomes" id="UP000034076"/>
    </source>
</evidence>
<dbReference type="InterPro" id="IPR036162">
    <property type="entry name" value="Resolvase-like_N_sf"/>
</dbReference>
<dbReference type="Pfam" id="PF14287">
    <property type="entry name" value="DUF4368"/>
    <property type="match status" value="1"/>
</dbReference>
<evidence type="ECO:0000313" key="3">
    <source>
        <dbReference type="EMBL" id="KKI49472.1"/>
    </source>
</evidence>
<dbReference type="OrthoDB" id="9784557at2"/>
<dbReference type="RefSeq" id="WP_046444804.1">
    <property type="nucleotide sequence ID" value="NZ_LAYJ01000133.1"/>
</dbReference>
<keyword evidence="1" id="KW-0175">Coiled coil</keyword>
<dbReference type="InterPro" id="IPR050639">
    <property type="entry name" value="SSR_resolvase"/>
</dbReference>
<dbReference type="Pfam" id="PF13408">
    <property type="entry name" value="Zn_ribbon_recom"/>
    <property type="match status" value="1"/>
</dbReference>
<feature type="domain" description="Recombinase" evidence="2">
    <location>
        <begin position="165"/>
        <end position="308"/>
    </location>
</feature>
<dbReference type="PROSITE" id="PS51737">
    <property type="entry name" value="RECOMBINASE_DNA_BIND"/>
    <property type="match status" value="1"/>
</dbReference>